<reference evidence="2" key="1">
    <citation type="journal article" date="2011" name="Science">
        <title>The plant cell wall-decomposing machinery underlies the functional diversity of forest fungi.</title>
        <authorList>
            <person name="Eastwood D.C."/>
            <person name="Floudas D."/>
            <person name="Binder M."/>
            <person name="Majcherczyk A."/>
            <person name="Schneider P."/>
            <person name="Aerts A."/>
            <person name="Asiegbu F.O."/>
            <person name="Baker S.E."/>
            <person name="Barry K."/>
            <person name="Bendiksby M."/>
            <person name="Blumentritt M."/>
            <person name="Coutinho P.M."/>
            <person name="Cullen D."/>
            <person name="de Vries R.P."/>
            <person name="Gathman A."/>
            <person name="Goodell B."/>
            <person name="Henrissat B."/>
            <person name="Ihrmark K."/>
            <person name="Kauserud H."/>
            <person name="Kohler A."/>
            <person name="LaButti K."/>
            <person name="Lapidus A."/>
            <person name="Lavin J.L."/>
            <person name="Lee Y.-H."/>
            <person name="Lindquist E."/>
            <person name="Lilly W."/>
            <person name="Lucas S."/>
            <person name="Morin E."/>
            <person name="Murat C."/>
            <person name="Oguiza J.A."/>
            <person name="Park J."/>
            <person name="Pisabarro A.G."/>
            <person name="Riley R."/>
            <person name="Rosling A."/>
            <person name="Salamov A."/>
            <person name="Schmidt O."/>
            <person name="Schmutz J."/>
            <person name="Skrede I."/>
            <person name="Stenlid J."/>
            <person name="Wiebenga A."/>
            <person name="Xie X."/>
            <person name="Kuees U."/>
            <person name="Hibbett D.S."/>
            <person name="Hoffmeister D."/>
            <person name="Hoegberg N."/>
            <person name="Martin F."/>
            <person name="Grigoriev I.V."/>
            <person name="Watkinson S.C."/>
        </authorList>
    </citation>
    <scope>NUCLEOTIDE SEQUENCE [LARGE SCALE GENOMIC DNA]</scope>
    <source>
        <strain evidence="2">strain S7.3</strain>
    </source>
</reference>
<name>F8QIU1_SERL3</name>
<evidence type="ECO:0000313" key="1">
    <source>
        <dbReference type="EMBL" id="EGN91788.1"/>
    </source>
</evidence>
<dbReference type="HOGENOM" id="CLU_1176021_0_0_1"/>
<dbReference type="InParanoid" id="F8QIU1"/>
<keyword evidence="2" id="KW-1185">Reference proteome</keyword>
<sequence>MSSTCCHHLVSTNNTGGNGATKTTTGIHGSLIPQPLGLPYILYLEQVNKKSHVTKQLTPLNDAQSQLPSKSKAHPCCFYSQGKTLPACLTAYKEGENEAMGIYTTNKLSSTGGEANYHDDNDNYAEDGYYHTEDNNAAQNEDDIVQGLDKGNLEKAESLARVFGKFCCDILIAAGFSAKVSRGENRANMFCCWFRATQEKPVSHKSQKGINIKMLLKYTEVIFIRDKHSSIGAKSP</sequence>
<organism evidence="2">
    <name type="scientific">Serpula lacrymans var. lacrymans (strain S7.3)</name>
    <name type="common">Dry rot fungus</name>
    <dbReference type="NCBI Taxonomy" id="936435"/>
    <lineage>
        <taxon>Eukaryota</taxon>
        <taxon>Fungi</taxon>
        <taxon>Dikarya</taxon>
        <taxon>Basidiomycota</taxon>
        <taxon>Agaricomycotina</taxon>
        <taxon>Agaricomycetes</taxon>
        <taxon>Agaricomycetidae</taxon>
        <taxon>Boletales</taxon>
        <taxon>Coniophorineae</taxon>
        <taxon>Serpulaceae</taxon>
        <taxon>Serpula</taxon>
    </lineage>
</organism>
<evidence type="ECO:0000313" key="2">
    <source>
        <dbReference type="Proteomes" id="UP000008063"/>
    </source>
</evidence>
<dbReference type="AlphaFoldDB" id="F8QIU1"/>
<dbReference type="EMBL" id="GL945533">
    <property type="protein sequence ID" value="EGN91788.1"/>
    <property type="molecule type" value="Genomic_DNA"/>
</dbReference>
<proteinExistence type="predicted"/>
<dbReference type="Proteomes" id="UP000008063">
    <property type="component" value="Unassembled WGS sequence"/>
</dbReference>
<protein>
    <submittedName>
        <fullName evidence="1">Uncharacterized protein</fullName>
    </submittedName>
</protein>
<gene>
    <name evidence="1" type="ORF">SERLA73DRAFT_157397</name>
</gene>
<accession>F8QIU1</accession>